<dbReference type="Pfam" id="PF00400">
    <property type="entry name" value="WD40"/>
    <property type="match status" value="1"/>
</dbReference>
<dbReference type="AlphaFoldDB" id="K7G4A6"/>
<dbReference type="CTD" id="340390"/>
<dbReference type="HOGENOM" id="CLU_2637473_0_0_1"/>
<dbReference type="Proteomes" id="UP000007267">
    <property type="component" value="Unassembled WGS sequence"/>
</dbReference>
<dbReference type="EMBL" id="AGCU01007001">
    <property type="status" value="NOT_ANNOTATED_CDS"/>
    <property type="molecule type" value="Genomic_DNA"/>
</dbReference>
<organism evidence="1 2">
    <name type="scientific">Pelodiscus sinensis</name>
    <name type="common">Chinese softshell turtle</name>
    <name type="synonym">Trionyx sinensis</name>
    <dbReference type="NCBI Taxonomy" id="13735"/>
    <lineage>
        <taxon>Eukaryota</taxon>
        <taxon>Metazoa</taxon>
        <taxon>Chordata</taxon>
        <taxon>Craniata</taxon>
        <taxon>Vertebrata</taxon>
        <taxon>Euteleostomi</taxon>
        <taxon>Archelosauria</taxon>
        <taxon>Testudinata</taxon>
        <taxon>Testudines</taxon>
        <taxon>Cryptodira</taxon>
        <taxon>Trionychia</taxon>
        <taxon>Trionychidae</taxon>
        <taxon>Pelodiscus</taxon>
    </lineage>
</organism>
<reference evidence="2" key="1">
    <citation type="submission" date="2011-10" db="EMBL/GenBank/DDBJ databases">
        <authorList>
            <consortium name="Soft-shell Turtle Genome Consortium"/>
        </authorList>
    </citation>
    <scope>NUCLEOTIDE SEQUENCE [LARGE SCALE GENOMIC DNA]</scope>
    <source>
        <strain evidence="2">Daiwa-1</strain>
    </source>
</reference>
<dbReference type="PANTHER" id="PTHR45532:SF1">
    <property type="entry name" value="WD REPEAT-CONTAINING PROTEIN 97"/>
    <property type="match status" value="1"/>
</dbReference>
<dbReference type="InterPro" id="IPR036322">
    <property type="entry name" value="WD40_repeat_dom_sf"/>
</dbReference>
<reference evidence="2" key="2">
    <citation type="journal article" date="2013" name="Nat. Genet.">
        <title>The draft genomes of soft-shell turtle and green sea turtle yield insights into the development and evolution of the turtle-specific body plan.</title>
        <authorList>
            <person name="Wang Z."/>
            <person name="Pascual-Anaya J."/>
            <person name="Zadissa A."/>
            <person name="Li W."/>
            <person name="Niimura Y."/>
            <person name="Huang Z."/>
            <person name="Li C."/>
            <person name="White S."/>
            <person name="Xiong Z."/>
            <person name="Fang D."/>
            <person name="Wang B."/>
            <person name="Ming Y."/>
            <person name="Chen Y."/>
            <person name="Zheng Y."/>
            <person name="Kuraku S."/>
            <person name="Pignatelli M."/>
            <person name="Herrero J."/>
            <person name="Beal K."/>
            <person name="Nozawa M."/>
            <person name="Li Q."/>
            <person name="Wang J."/>
            <person name="Zhang H."/>
            <person name="Yu L."/>
            <person name="Shigenobu S."/>
            <person name="Wang J."/>
            <person name="Liu J."/>
            <person name="Flicek P."/>
            <person name="Searle S."/>
            <person name="Wang J."/>
            <person name="Kuratani S."/>
            <person name="Yin Y."/>
            <person name="Aken B."/>
            <person name="Zhang G."/>
            <person name="Irie N."/>
        </authorList>
    </citation>
    <scope>NUCLEOTIDE SEQUENCE [LARGE SCALE GENOMIC DNA]</scope>
    <source>
        <strain evidence="2">Daiwa-1</strain>
    </source>
</reference>
<dbReference type="Ensembl" id="ENSPSIT00000015188.1">
    <property type="protein sequence ID" value="ENSPSIP00000015117.1"/>
    <property type="gene ID" value="ENSPSIG00000013540.1"/>
</dbReference>
<proteinExistence type="predicted"/>
<dbReference type="InterPro" id="IPR015943">
    <property type="entry name" value="WD40/YVTN_repeat-like_dom_sf"/>
</dbReference>
<reference evidence="1" key="4">
    <citation type="submission" date="2025-09" db="UniProtKB">
        <authorList>
            <consortium name="Ensembl"/>
        </authorList>
    </citation>
    <scope>IDENTIFICATION</scope>
</reference>
<name>K7G4A6_PELSI</name>
<sequence>MCPLGSTLGTAIQDPNSATYSILLYDLLAQTLQEHSPEDDPLDEITGLCCCPMLKFFASASRDGSVKIWTAQNQLLR</sequence>
<protein>
    <submittedName>
        <fullName evidence="1">WD repeat domain 97</fullName>
    </submittedName>
</protein>
<dbReference type="OrthoDB" id="9045756at2759"/>
<dbReference type="Gene3D" id="2.130.10.10">
    <property type="entry name" value="YVTN repeat-like/Quinoprotein amine dehydrogenase"/>
    <property type="match status" value="1"/>
</dbReference>
<dbReference type="KEGG" id="pss:106731823"/>
<dbReference type="InterPro" id="IPR001680">
    <property type="entry name" value="WD40_rpt"/>
</dbReference>
<reference evidence="1" key="3">
    <citation type="submission" date="2025-08" db="UniProtKB">
        <authorList>
            <consortium name="Ensembl"/>
        </authorList>
    </citation>
    <scope>IDENTIFICATION</scope>
</reference>
<accession>K7G4A6</accession>
<dbReference type="PANTHER" id="PTHR45532">
    <property type="entry name" value="WD REPEAT-CONTAINING PROTEIN 97"/>
    <property type="match status" value="1"/>
</dbReference>
<evidence type="ECO:0000313" key="1">
    <source>
        <dbReference type="Ensembl" id="ENSPSIP00000015117.1"/>
    </source>
</evidence>
<evidence type="ECO:0000313" key="2">
    <source>
        <dbReference type="Proteomes" id="UP000007267"/>
    </source>
</evidence>
<dbReference type="SUPFAM" id="SSF50978">
    <property type="entry name" value="WD40 repeat-like"/>
    <property type="match status" value="1"/>
</dbReference>
<keyword evidence="2" id="KW-1185">Reference proteome</keyword>
<dbReference type="RefSeq" id="XP_014427790.1">
    <property type="nucleotide sequence ID" value="XM_014572304.1"/>
</dbReference>
<dbReference type="GeneTree" id="ENSGT00940000180229"/>